<dbReference type="PANTHER" id="PTHR46599:SF3">
    <property type="entry name" value="PIGGYBAC TRANSPOSABLE ELEMENT-DERIVED PROTEIN 4"/>
    <property type="match status" value="1"/>
</dbReference>
<dbReference type="EMBL" id="JANEYF010002947">
    <property type="protein sequence ID" value="KAJ8940788.1"/>
    <property type="molecule type" value="Genomic_DNA"/>
</dbReference>
<feature type="compositionally biased region" description="Acidic residues" evidence="1">
    <location>
        <begin position="34"/>
        <end position="44"/>
    </location>
</feature>
<dbReference type="AlphaFoldDB" id="A0AAV8XQD4"/>
<accession>A0AAV8XQD4</accession>
<dbReference type="Proteomes" id="UP001162156">
    <property type="component" value="Unassembled WGS sequence"/>
</dbReference>
<reference evidence="3" key="1">
    <citation type="journal article" date="2023" name="Insect Mol. Biol.">
        <title>Genome sequencing provides insights into the evolution of gene families encoding plant cell wall-degrading enzymes in longhorned beetles.</title>
        <authorList>
            <person name="Shin N.R."/>
            <person name="Okamura Y."/>
            <person name="Kirsch R."/>
            <person name="Pauchet Y."/>
        </authorList>
    </citation>
    <scope>NUCLEOTIDE SEQUENCE</scope>
    <source>
        <strain evidence="3">RBIC_L_NR</strain>
    </source>
</reference>
<proteinExistence type="predicted"/>
<comment type="caution">
    <text evidence="3">The sequence shown here is derived from an EMBL/GenBank/DDBJ whole genome shotgun (WGS) entry which is preliminary data.</text>
</comment>
<keyword evidence="4" id="KW-1185">Reference proteome</keyword>
<protein>
    <recommendedName>
        <fullName evidence="2">PiggyBac transposable element-derived protein domain-containing protein</fullName>
    </recommendedName>
</protein>
<name>A0AAV8XQD4_9CUCU</name>
<evidence type="ECO:0000313" key="3">
    <source>
        <dbReference type="EMBL" id="KAJ8940788.1"/>
    </source>
</evidence>
<sequence>MARKYLTQAELLDEMENFEDSDDSIRDPDYMDFSADESDSDDVSDDRIELTDDDNVSHSTVPVKPASLIWSHNFQAISGVLFTGNEGIQGQLLQNNEVTPVDIFFTIIDANVLELMVTETNRNASQVLGSNIRTRGHRMTRWKNTDMDEMKKFLGVILFMGIVNFPKIECYWKLDNLYYHPLMHKIKMSYNRFSLLLRCWHFVDNSLPRDGNDRLYKVSPLVDAVVANIQKVYTPGKTVAIDESMILFRGRLQFRQYNPGKTNKYGIKIYKLCTPNGFVWNFKIYCGNDPTIETLDKPGSVVVTLGEKLLNEGRLFITDNWYTSIPLAIYLKNRNTDLCGTLRKNKKFLPKDVVNAKLKRGESFAMQANNITVLKWCDKRDVLMLSTCQGNGMTQAATKRDPEKTKPNIILEYNKGKQGIDISDQMSSYYSCLRKSLIWYKKVAIELIAGSVIVNSWLIFNELCPGKNIRQLEFVEQLLHQIFQFENKTTDSQPGTSNNHCLQEIPRKADGTLRRKRCHVCYNKNKEDRLGFCCKAHKTSEY</sequence>
<evidence type="ECO:0000259" key="2">
    <source>
        <dbReference type="Pfam" id="PF13843"/>
    </source>
</evidence>
<organism evidence="3 4">
    <name type="scientific">Rhamnusium bicolor</name>
    <dbReference type="NCBI Taxonomy" id="1586634"/>
    <lineage>
        <taxon>Eukaryota</taxon>
        <taxon>Metazoa</taxon>
        <taxon>Ecdysozoa</taxon>
        <taxon>Arthropoda</taxon>
        <taxon>Hexapoda</taxon>
        <taxon>Insecta</taxon>
        <taxon>Pterygota</taxon>
        <taxon>Neoptera</taxon>
        <taxon>Endopterygota</taxon>
        <taxon>Coleoptera</taxon>
        <taxon>Polyphaga</taxon>
        <taxon>Cucujiformia</taxon>
        <taxon>Chrysomeloidea</taxon>
        <taxon>Cerambycidae</taxon>
        <taxon>Lepturinae</taxon>
        <taxon>Rhagiini</taxon>
        <taxon>Rhamnusium</taxon>
    </lineage>
</organism>
<evidence type="ECO:0000313" key="4">
    <source>
        <dbReference type="Proteomes" id="UP001162156"/>
    </source>
</evidence>
<dbReference type="InterPro" id="IPR029526">
    <property type="entry name" value="PGBD"/>
</dbReference>
<dbReference type="PANTHER" id="PTHR46599">
    <property type="entry name" value="PIGGYBAC TRANSPOSABLE ELEMENT-DERIVED PROTEIN 4"/>
    <property type="match status" value="1"/>
</dbReference>
<feature type="region of interest" description="Disordered" evidence="1">
    <location>
        <begin position="14"/>
        <end position="46"/>
    </location>
</feature>
<evidence type="ECO:0000256" key="1">
    <source>
        <dbReference type="SAM" id="MobiDB-lite"/>
    </source>
</evidence>
<dbReference type="Pfam" id="PF13843">
    <property type="entry name" value="DDE_Tnp_1_7"/>
    <property type="match status" value="1"/>
</dbReference>
<gene>
    <name evidence="3" type="ORF">NQ314_010598</name>
</gene>
<feature type="domain" description="PiggyBac transposable element-derived protein" evidence="2">
    <location>
        <begin position="99"/>
        <end position="457"/>
    </location>
</feature>